<proteinExistence type="predicted"/>
<evidence type="ECO:0000313" key="2">
    <source>
        <dbReference type="Proteomes" id="UP000442105"/>
    </source>
</evidence>
<reference evidence="2" key="1">
    <citation type="submission" date="2019-09" db="EMBL/GenBank/DDBJ databases">
        <title>Distinct polysaccharide growth profiles of human intestinal Prevotella copri isolates.</title>
        <authorList>
            <person name="Fehlner-Peach H."/>
            <person name="Magnabosco C."/>
            <person name="Raghavan V."/>
            <person name="Scher J.U."/>
            <person name="Tett A."/>
            <person name="Cox L.M."/>
            <person name="Gottsegen C."/>
            <person name="Watters A."/>
            <person name="Wiltshire- Gordon J.D."/>
            <person name="Segata N."/>
            <person name="Bonneau R."/>
            <person name="Littman D.R."/>
        </authorList>
    </citation>
    <scope>NUCLEOTIDE SEQUENCE [LARGE SCALE GENOMIC DNA]</scope>
    <source>
        <strain evidence="2">iAQ1179</strain>
    </source>
</reference>
<accession>A0AA90UDB8</accession>
<evidence type="ECO:0000313" key="1">
    <source>
        <dbReference type="EMBL" id="MQN11665.1"/>
    </source>
</evidence>
<comment type="caution">
    <text evidence="1">The sequence shown here is derived from an EMBL/GenBank/DDBJ whole genome shotgun (WGS) entry which is preliminary data.</text>
</comment>
<protein>
    <submittedName>
        <fullName evidence="1">Transposase family protein</fullName>
    </submittedName>
</protein>
<dbReference type="GO" id="GO:0003676">
    <property type="term" value="F:nucleic acid binding"/>
    <property type="evidence" value="ECO:0007669"/>
    <property type="project" value="InterPro"/>
</dbReference>
<dbReference type="Proteomes" id="UP000442105">
    <property type="component" value="Unassembled WGS sequence"/>
</dbReference>
<dbReference type="SUPFAM" id="SSF53098">
    <property type="entry name" value="Ribonuclease H-like"/>
    <property type="match status" value="1"/>
</dbReference>
<name>A0AA90UDB8_9BACT</name>
<organism evidence="1 2">
    <name type="scientific">Segatella copri</name>
    <dbReference type="NCBI Taxonomy" id="165179"/>
    <lineage>
        <taxon>Bacteria</taxon>
        <taxon>Pseudomonadati</taxon>
        <taxon>Bacteroidota</taxon>
        <taxon>Bacteroidia</taxon>
        <taxon>Bacteroidales</taxon>
        <taxon>Prevotellaceae</taxon>
        <taxon>Segatella</taxon>
    </lineage>
</organism>
<dbReference type="AlphaFoldDB" id="A0AA90UDB8"/>
<dbReference type="Gene3D" id="3.30.420.10">
    <property type="entry name" value="Ribonuclease H-like superfamily/Ribonuclease H"/>
    <property type="match status" value="1"/>
</dbReference>
<dbReference type="InterPro" id="IPR036397">
    <property type="entry name" value="RNaseH_sf"/>
</dbReference>
<dbReference type="InterPro" id="IPR012337">
    <property type="entry name" value="RNaseH-like_sf"/>
</dbReference>
<sequence>MKEGFMYLYAIIDVYSRFIVGWRLSNTLSANIWK</sequence>
<gene>
    <name evidence="1" type="ORF">F7D95_02265</name>
</gene>
<dbReference type="EMBL" id="VZCW01000050">
    <property type="protein sequence ID" value="MQN11665.1"/>
    <property type="molecule type" value="Genomic_DNA"/>
</dbReference>